<comment type="similarity">
    <text evidence="1">Belongs to the FGGY kinase family.</text>
</comment>
<dbReference type="EMBL" id="JAVLSF010000142">
    <property type="protein sequence ID" value="MDR9777733.1"/>
    <property type="molecule type" value="Genomic_DNA"/>
</dbReference>
<name>A0AAJ2H4P9_9HYPH</name>
<dbReference type="SUPFAM" id="SSF53067">
    <property type="entry name" value="Actin-like ATPase domain"/>
    <property type="match status" value="1"/>
</dbReference>
<dbReference type="PANTHER" id="PTHR43095:SF5">
    <property type="entry name" value="XYLULOSE KINASE"/>
    <property type="match status" value="1"/>
</dbReference>
<gene>
    <name evidence="5" type="ORF">RJJ65_34945</name>
</gene>
<dbReference type="GO" id="GO:0005975">
    <property type="term" value="P:carbohydrate metabolic process"/>
    <property type="evidence" value="ECO:0007669"/>
    <property type="project" value="InterPro"/>
</dbReference>
<keyword evidence="2" id="KW-0808">Transferase</keyword>
<proteinExistence type="inferred from homology"/>
<evidence type="ECO:0000256" key="3">
    <source>
        <dbReference type="ARBA" id="ARBA00022777"/>
    </source>
</evidence>
<accession>A0AAJ2H4P9</accession>
<dbReference type="GO" id="GO:0016301">
    <property type="term" value="F:kinase activity"/>
    <property type="evidence" value="ECO:0007669"/>
    <property type="project" value="UniProtKB-KW"/>
</dbReference>
<feature type="non-terminal residue" evidence="5">
    <location>
        <position position="1"/>
    </location>
</feature>
<dbReference type="InterPro" id="IPR050406">
    <property type="entry name" value="FGGY_Carb_Kinase"/>
</dbReference>
<protein>
    <submittedName>
        <fullName evidence="5">FGGY-family carbohydrate kinase</fullName>
    </submittedName>
</protein>
<dbReference type="Gene3D" id="3.30.420.40">
    <property type="match status" value="1"/>
</dbReference>
<evidence type="ECO:0000313" key="6">
    <source>
        <dbReference type="Proteomes" id="UP001268610"/>
    </source>
</evidence>
<dbReference type="InterPro" id="IPR018485">
    <property type="entry name" value="FGGY_C"/>
</dbReference>
<feature type="domain" description="Carbohydrate kinase FGGY C-terminal" evidence="4">
    <location>
        <begin position="1"/>
        <end position="68"/>
    </location>
</feature>
<dbReference type="InterPro" id="IPR043129">
    <property type="entry name" value="ATPase_NBD"/>
</dbReference>
<evidence type="ECO:0000313" key="5">
    <source>
        <dbReference type="EMBL" id="MDR9777733.1"/>
    </source>
</evidence>
<dbReference type="RefSeq" id="WP_310865926.1">
    <property type="nucleotide sequence ID" value="NZ_JAVLSF010000142.1"/>
</dbReference>
<dbReference type="PANTHER" id="PTHR43095">
    <property type="entry name" value="SUGAR KINASE"/>
    <property type="match status" value="1"/>
</dbReference>
<evidence type="ECO:0000256" key="2">
    <source>
        <dbReference type="ARBA" id="ARBA00022679"/>
    </source>
</evidence>
<dbReference type="AlphaFoldDB" id="A0AAJ2H4P9"/>
<evidence type="ECO:0000256" key="1">
    <source>
        <dbReference type="ARBA" id="ARBA00009156"/>
    </source>
</evidence>
<dbReference type="Proteomes" id="UP001268610">
    <property type="component" value="Unassembled WGS sequence"/>
</dbReference>
<keyword evidence="3 5" id="KW-0418">Kinase</keyword>
<sequence>GIAYALRQGKEQLEKRNKVAITRLKVAGGGSQSDVIMQITANIFGIPAERPHTFEASGLGAAINAAVGAKYYANHAQVI</sequence>
<evidence type="ECO:0000259" key="4">
    <source>
        <dbReference type="Pfam" id="PF02782"/>
    </source>
</evidence>
<organism evidence="5 6">
    <name type="scientific">Rhizobium hidalgonense</name>
    <dbReference type="NCBI Taxonomy" id="1538159"/>
    <lineage>
        <taxon>Bacteria</taxon>
        <taxon>Pseudomonadati</taxon>
        <taxon>Pseudomonadota</taxon>
        <taxon>Alphaproteobacteria</taxon>
        <taxon>Hyphomicrobiales</taxon>
        <taxon>Rhizobiaceae</taxon>
        <taxon>Rhizobium/Agrobacterium group</taxon>
        <taxon>Rhizobium</taxon>
    </lineage>
</organism>
<reference evidence="5" key="1">
    <citation type="submission" date="2023-04" db="EMBL/GenBank/DDBJ databases">
        <title>Genomic characterization of faba bean (Vicia faba) microsymbionts in Mexican soils.</title>
        <authorList>
            <person name="Rivera Orduna F.N."/>
            <person name="Guevara-Luna J."/>
            <person name="Yan J."/>
            <person name="Arroyo-Herrera I."/>
            <person name="Li Y."/>
            <person name="Vasquez-Murrieta M.S."/>
            <person name="Wang E.T."/>
        </authorList>
    </citation>
    <scope>NUCLEOTIDE SEQUENCE</scope>
    <source>
        <strain evidence="5">CH26</strain>
    </source>
</reference>
<dbReference type="Pfam" id="PF02782">
    <property type="entry name" value="FGGY_C"/>
    <property type="match status" value="1"/>
</dbReference>
<comment type="caution">
    <text evidence="5">The sequence shown here is derived from an EMBL/GenBank/DDBJ whole genome shotgun (WGS) entry which is preliminary data.</text>
</comment>